<dbReference type="GeneID" id="39984311"/>
<sequence>MQDLVKVSVTVPVDGELVGQEVYMDSATGLDVDPLSGVFRTRSETEELIAEVYRIGRDALPKELERYNAWVTRGSRRGDNVLSSHVQHSLPPTFRKVKSVTGVLAKGSETENCRERGNEAIKSGDFRRAVKWYSEGLIHEPSSSALMSNRAAAKILLGRSEDALSDAEMAISFDSENVKAYYRKSTALCMLGERSKASTCVGVSEKKFGSDLAWESLNKRIEDTPVAVLVGDRWVCSEDVEEGKELCALETIELPSENFLEVLKIWRRDGIPEEILAKETSYYSARGTVPMFEPFNGIMEMQKINDLLIDEDLLVSVSDSTLSSYADILRWSYLLSGMKGSPAIKNKTFWAEPVFDNKYIVLGASLFFSLSVRNDKKNVTLRFDQRSKLLHVTACRHIAQYETLYS</sequence>
<dbReference type="RefSeq" id="XP_028884308.1">
    <property type="nucleotide sequence ID" value="XM_029024531.1"/>
</dbReference>
<dbReference type="Gene3D" id="1.25.40.10">
    <property type="entry name" value="Tetratricopeptide repeat domain"/>
    <property type="match status" value="1"/>
</dbReference>
<dbReference type="OrthoDB" id="2218971at2759"/>
<dbReference type="PANTHER" id="PTHR46035">
    <property type="entry name" value="TETRATRICOPEPTIDE REPEAT PROTEIN 4"/>
    <property type="match status" value="1"/>
</dbReference>
<name>A0A1X0NZZ1_9TRYP</name>
<proteinExistence type="predicted"/>
<reference evidence="1 2" key="1">
    <citation type="submission" date="2017-03" db="EMBL/GenBank/DDBJ databases">
        <title>An alternative strategy for trypanosome survival in the mammalian bloodstream revealed through genome and transcriptome analysis of the ubiquitous bovine parasite Trypanosoma (Megatrypanum) theileri.</title>
        <authorList>
            <person name="Kelly S."/>
            <person name="Ivens A."/>
            <person name="Mott A."/>
            <person name="O'Neill E."/>
            <person name="Emms D."/>
            <person name="Macleod O."/>
            <person name="Voorheis P."/>
            <person name="Matthews J."/>
            <person name="Matthews K."/>
            <person name="Carrington M."/>
        </authorList>
    </citation>
    <scope>NUCLEOTIDE SEQUENCE [LARGE SCALE GENOMIC DNA]</scope>
    <source>
        <strain evidence="1">Edinburgh</strain>
    </source>
</reference>
<dbReference type="EMBL" id="NBCO01000009">
    <property type="protein sequence ID" value="ORC90242.1"/>
    <property type="molecule type" value="Genomic_DNA"/>
</dbReference>
<organism evidence="1 2">
    <name type="scientific">Trypanosoma theileri</name>
    <dbReference type="NCBI Taxonomy" id="67003"/>
    <lineage>
        <taxon>Eukaryota</taxon>
        <taxon>Discoba</taxon>
        <taxon>Euglenozoa</taxon>
        <taxon>Kinetoplastea</taxon>
        <taxon>Metakinetoplastina</taxon>
        <taxon>Trypanosomatida</taxon>
        <taxon>Trypanosomatidae</taxon>
        <taxon>Trypanosoma</taxon>
    </lineage>
</organism>
<dbReference type="GO" id="GO:0051879">
    <property type="term" value="F:Hsp90 protein binding"/>
    <property type="evidence" value="ECO:0007669"/>
    <property type="project" value="TreeGrafter"/>
</dbReference>
<dbReference type="SUPFAM" id="SSF48452">
    <property type="entry name" value="TPR-like"/>
    <property type="match status" value="1"/>
</dbReference>
<dbReference type="GO" id="GO:0005634">
    <property type="term" value="C:nucleus"/>
    <property type="evidence" value="ECO:0007669"/>
    <property type="project" value="TreeGrafter"/>
</dbReference>
<comment type="caution">
    <text evidence="1">The sequence shown here is derived from an EMBL/GenBank/DDBJ whole genome shotgun (WGS) entry which is preliminary data.</text>
</comment>
<keyword evidence="2" id="KW-1185">Reference proteome</keyword>
<dbReference type="GO" id="GO:0005829">
    <property type="term" value="C:cytosol"/>
    <property type="evidence" value="ECO:0007669"/>
    <property type="project" value="TreeGrafter"/>
</dbReference>
<accession>A0A1X0NZZ1</accession>
<protein>
    <submittedName>
        <fullName evidence="1">Putative serine/threonine protein phosphatase type 5</fullName>
    </submittedName>
</protein>
<evidence type="ECO:0000313" key="1">
    <source>
        <dbReference type="EMBL" id="ORC90242.1"/>
    </source>
</evidence>
<dbReference type="InterPro" id="IPR011990">
    <property type="entry name" value="TPR-like_helical_dom_sf"/>
</dbReference>
<dbReference type="PANTHER" id="PTHR46035:SF1">
    <property type="entry name" value="TETRATRICOPEPTIDE REPEAT PROTEIN 4"/>
    <property type="match status" value="1"/>
</dbReference>
<dbReference type="GO" id="GO:0006457">
    <property type="term" value="P:protein folding"/>
    <property type="evidence" value="ECO:0007669"/>
    <property type="project" value="TreeGrafter"/>
</dbReference>
<dbReference type="AlphaFoldDB" id="A0A1X0NZZ1"/>
<dbReference type="VEuPathDB" id="TriTrypDB:TM35_000092920"/>
<dbReference type="Proteomes" id="UP000192257">
    <property type="component" value="Unassembled WGS sequence"/>
</dbReference>
<gene>
    <name evidence="1" type="ORF">TM35_000092920</name>
</gene>
<dbReference type="STRING" id="67003.A0A1X0NZZ1"/>
<dbReference type="GO" id="GO:0030544">
    <property type="term" value="F:Hsp70 protein binding"/>
    <property type="evidence" value="ECO:0007669"/>
    <property type="project" value="TreeGrafter"/>
</dbReference>
<dbReference type="SMART" id="SM00028">
    <property type="entry name" value="TPR"/>
    <property type="match status" value="2"/>
</dbReference>
<evidence type="ECO:0000313" key="2">
    <source>
        <dbReference type="Proteomes" id="UP000192257"/>
    </source>
</evidence>
<dbReference type="InterPro" id="IPR019734">
    <property type="entry name" value="TPR_rpt"/>
</dbReference>